<dbReference type="InterPro" id="IPR051679">
    <property type="entry name" value="DASS-Related_Transporters"/>
</dbReference>
<feature type="transmembrane region" description="Helical" evidence="7">
    <location>
        <begin position="5"/>
        <end position="23"/>
    </location>
</feature>
<sequence>MTFEIAFVLIVILAMLICLIKEIARPDFIVFFTLAVLLLSGIVSPVDALKGFSNDGMLTVALLFIVAGAVKQSGMLNQLVTKALGSGQNQRMSLLQMVIPISSLSAFLNNTPIVVMFTPVIRKWCKERNIAPSKFLIPLSYATIFGGTLTLIGTSTNLVIHGFMREHGMEGFSMFQLAVVSLPASLIGIIYMVTIGYKILPIRKTSEESFDEGAREYLSEAFIEPHSPLIGKTIEEAGLRNLQGLYLIEMIRNGERTAAVPSYIKLREHDQLIFTGVLSTIVELQNIKGLRVETGINLKLEDLQNGSASLVEAVVSHQSSLIQKTVKENKFRSKYGAGIVAVHRNDERINNKVGDIVLKPGDTLLLLGNKDFLNRWSNSRDFYLISPIKDPEIIDSRKSIITGATLVIMILLAAFNIFTMFEASLLAVITLFLTKTITFEGARKYIQFDVLLLIACAIGIGIALEQTGAAALIADYFIQWTKGFGAIGAITIVYFITTLFTEVITNNAAAVLMFPISLAMANQLSIDPMAFFVSIAIAASASFATPIGYQTNLIVYGPGGYRFSDYLKIGIPLNILYLIVTVVIVYFVWVV</sequence>
<dbReference type="PANTHER" id="PTHR43652">
    <property type="entry name" value="BASIC AMINO ACID ANTIPORTER YFCC-RELATED"/>
    <property type="match status" value="1"/>
</dbReference>
<dbReference type="OrthoDB" id="9765532at2"/>
<keyword evidence="4" id="KW-0677">Repeat</keyword>
<dbReference type="InterPro" id="IPR031312">
    <property type="entry name" value="Na/sul_symport_CS"/>
</dbReference>
<dbReference type="GO" id="GO:0005886">
    <property type="term" value="C:plasma membrane"/>
    <property type="evidence" value="ECO:0007669"/>
    <property type="project" value="TreeGrafter"/>
</dbReference>
<keyword evidence="5 7" id="KW-1133">Transmembrane helix</keyword>
<feature type="transmembrane region" description="Helical" evidence="7">
    <location>
        <begin position="94"/>
        <end position="118"/>
    </location>
</feature>
<evidence type="ECO:0000259" key="8">
    <source>
        <dbReference type="PROSITE" id="PS51202"/>
    </source>
</evidence>
<feature type="transmembrane region" description="Helical" evidence="7">
    <location>
        <begin position="29"/>
        <end position="49"/>
    </location>
</feature>
<dbReference type="GO" id="GO:0008324">
    <property type="term" value="F:monoatomic cation transmembrane transporter activity"/>
    <property type="evidence" value="ECO:0007669"/>
    <property type="project" value="InterPro"/>
</dbReference>
<accession>A0A366XQ06</accession>
<dbReference type="Proteomes" id="UP000253314">
    <property type="component" value="Unassembled WGS sequence"/>
</dbReference>
<dbReference type="AlphaFoldDB" id="A0A366XQ06"/>
<dbReference type="Pfam" id="PF03600">
    <property type="entry name" value="CitMHS"/>
    <property type="match status" value="1"/>
</dbReference>
<dbReference type="InterPro" id="IPR004680">
    <property type="entry name" value="Cit_transptr-like_dom"/>
</dbReference>
<feature type="domain" description="RCK C-terminal" evidence="8">
    <location>
        <begin position="205"/>
        <end position="290"/>
    </location>
</feature>
<dbReference type="Gene3D" id="3.30.70.1450">
    <property type="entry name" value="Regulator of K+ conductance, C-terminal domain"/>
    <property type="match status" value="2"/>
</dbReference>
<evidence type="ECO:0000256" key="4">
    <source>
        <dbReference type="ARBA" id="ARBA00022737"/>
    </source>
</evidence>
<comment type="caution">
    <text evidence="9">The sequence shown here is derived from an EMBL/GenBank/DDBJ whole genome shotgun (WGS) entry which is preliminary data.</text>
</comment>
<proteinExistence type="predicted"/>
<protein>
    <submittedName>
        <fullName evidence="9">SLC13 family permease</fullName>
    </submittedName>
</protein>
<feature type="domain" description="RCK C-terminal" evidence="8">
    <location>
        <begin position="298"/>
        <end position="382"/>
    </location>
</feature>
<organism evidence="9 10">
    <name type="scientific">Bacillus taeanensis</name>
    <dbReference type="NCBI Taxonomy" id="273032"/>
    <lineage>
        <taxon>Bacteria</taxon>
        <taxon>Bacillati</taxon>
        <taxon>Bacillota</taxon>
        <taxon>Bacilli</taxon>
        <taxon>Bacillales</taxon>
        <taxon>Bacillaceae</taxon>
        <taxon>Bacillus</taxon>
    </lineage>
</organism>
<dbReference type="PANTHER" id="PTHR43652:SF2">
    <property type="entry name" value="BASIC AMINO ACID ANTIPORTER YFCC-RELATED"/>
    <property type="match status" value="1"/>
</dbReference>
<gene>
    <name evidence="9" type="ORF">DS031_19870</name>
</gene>
<evidence type="ECO:0000256" key="2">
    <source>
        <dbReference type="ARBA" id="ARBA00022448"/>
    </source>
</evidence>
<evidence type="ECO:0000313" key="10">
    <source>
        <dbReference type="Proteomes" id="UP000253314"/>
    </source>
</evidence>
<feature type="transmembrane region" description="Helical" evidence="7">
    <location>
        <begin position="172"/>
        <end position="194"/>
    </location>
</feature>
<feature type="transmembrane region" description="Helical" evidence="7">
    <location>
        <begin position="529"/>
        <end position="549"/>
    </location>
</feature>
<dbReference type="InterPro" id="IPR006037">
    <property type="entry name" value="RCK_C"/>
</dbReference>
<evidence type="ECO:0000256" key="5">
    <source>
        <dbReference type="ARBA" id="ARBA00022989"/>
    </source>
</evidence>
<dbReference type="EMBL" id="QOCW01000029">
    <property type="protein sequence ID" value="RBW67806.1"/>
    <property type="molecule type" value="Genomic_DNA"/>
</dbReference>
<evidence type="ECO:0000256" key="3">
    <source>
        <dbReference type="ARBA" id="ARBA00022692"/>
    </source>
</evidence>
<evidence type="ECO:0000256" key="6">
    <source>
        <dbReference type="ARBA" id="ARBA00023136"/>
    </source>
</evidence>
<dbReference type="SUPFAM" id="SSF116726">
    <property type="entry name" value="TrkA C-terminal domain-like"/>
    <property type="match status" value="2"/>
</dbReference>
<feature type="transmembrane region" description="Helical" evidence="7">
    <location>
        <begin position="476"/>
        <end position="497"/>
    </location>
</feature>
<dbReference type="Pfam" id="PF02080">
    <property type="entry name" value="TrkA_C"/>
    <property type="match status" value="2"/>
</dbReference>
<keyword evidence="3 7" id="KW-0812">Transmembrane</keyword>
<dbReference type="FunFam" id="3.30.70.1450:FF:000009">
    <property type="entry name" value="SLC13 family permease"/>
    <property type="match status" value="1"/>
</dbReference>
<feature type="transmembrane region" description="Helical" evidence="7">
    <location>
        <begin position="406"/>
        <end position="433"/>
    </location>
</feature>
<keyword evidence="10" id="KW-1185">Reference proteome</keyword>
<dbReference type="GO" id="GO:0006813">
    <property type="term" value="P:potassium ion transport"/>
    <property type="evidence" value="ECO:0007669"/>
    <property type="project" value="InterPro"/>
</dbReference>
<dbReference type="InterPro" id="IPR036721">
    <property type="entry name" value="RCK_C_sf"/>
</dbReference>
<reference evidence="9 10" key="1">
    <citation type="submission" date="2018-07" db="EMBL/GenBank/DDBJ databases">
        <title>Lottiidibacillus patelloidae gen. nov., sp. nov., isolated from the intestinal tract of a marine limpet and the reclassification of B. taeanensis BH030017T, B. algicola KMM 3737T and B. hwajinpoensis SW-72T as genus Lottiidibacillus.</title>
        <authorList>
            <person name="Liu R."/>
            <person name="Huang Z."/>
        </authorList>
    </citation>
    <scope>NUCLEOTIDE SEQUENCE [LARGE SCALE GENOMIC DNA]</scope>
    <source>
        <strain evidence="9 10">BH030017</strain>
    </source>
</reference>
<evidence type="ECO:0000256" key="1">
    <source>
        <dbReference type="ARBA" id="ARBA00004141"/>
    </source>
</evidence>
<feature type="transmembrane region" description="Helical" evidence="7">
    <location>
        <begin position="569"/>
        <end position="589"/>
    </location>
</feature>
<dbReference type="PROSITE" id="PS51202">
    <property type="entry name" value="RCK_C"/>
    <property type="match status" value="2"/>
</dbReference>
<comment type="subcellular location">
    <subcellularLocation>
        <location evidence="1">Membrane</location>
        <topology evidence="1">Multi-pass membrane protein</topology>
    </subcellularLocation>
</comment>
<keyword evidence="2" id="KW-0813">Transport</keyword>
<evidence type="ECO:0000256" key="7">
    <source>
        <dbReference type="SAM" id="Phobius"/>
    </source>
</evidence>
<name>A0A366XQ06_9BACI</name>
<evidence type="ECO:0000313" key="9">
    <source>
        <dbReference type="EMBL" id="RBW67806.1"/>
    </source>
</evidence>
<keyword evidence="6 7" id="KW-0472">Membrane</keyword>
<feature type="transmembrane region" description="Helical" evidence="7">
    <location>
        <begin position="139"/>
        <end position="160"/>
    </location>
</feature>
<feature type="transmembrane region" description="Helical" evidence="7">
    <location>
        <begin position="445"/>
        <end position="464"/>
    </location>
</feature>
<feature type="transmembrane region" description="Helical" evidence="7">
    <location>
        <begin position="503"/>
        <end position="522"/>
    </location>
</feature>
<dbReference type="PROSITE" id="PS01271">
    <property type="entry name" value="NA_SULFATE"/>
    <property type="match status" value="1"/>
</dbReference>
<dbReference type="RefSeq" id="WP_113807927.1">
    <property type="nucleotide sequence ID" value="NZ_QOCW01000029.1"/>
</dbReference>
<feature type="transmembrane region" description="Helical" evidence="7">
    <location>
        <begin position="56"/>
        <end position="74"/>
    </location>
</feature>